<gene>
    <name evidence="1" type="ORF">NIES23_39060</name>
</gene>
<dbReference type="EMBL" id="AP018216">
    <property type="protein sequence ID" value="BAY71092.1"/>
    <property type="molecule type" value="Genomic_DNA"/>
</dbReference>
<evidence type="ECO:0000313" key="2">
    <source>
        <dbReference type="Proteomes" id="UP000217507"/>
    </source>
</evidence>
<dbReference type="AlphaFoldDB" id="A0A1Z4KQ17"/>
<organism evidence="1 2">
    <name type="scientific">Trichormus variabilis NIES-23</name>
    <dbReference type="NCBI Taxonomy" id="1973479"/>
    <lineage>
        <taxon>Bacteria</taxon>
        <taxon>Bacillati</taxon>
        <taxon>Cyanobacteriota</taxon>
        <taxon>Cyanophyceae</taxon>
        <taxon>Nostocales</taxon>
        <taxon>Nostocaceae</taxon>
        <taxon>Trichormus</taxon>
    </lineage>
</organism>
<evidence type="ECO:0000313" key="1">
    <source>
        <dbReference type="EMBL" id="BAY71092.1"/>
    </source>
</evidence>
<proteinExistence type="predicted"/>
<reference evidence="1 2" key="1">
    <citation type="submission" date="2017-06" db="EMBL/GenBank/DDBJ databases">
        <title>Genome sequencing of cyanobaciteial culture collection at National Institute for Environmental Studies (NIES).</title>
        <authorList>
            <person name="Hirose Y."/>
            <person name="Shimura Y."/>
            <person name="Fujisawa T."/>
            <person name="Nakamura Y."/>
            <person name="Kawachi M."/>
        </authorList>
    </citation>
    <scope>NUCLEOTIDE SEQUENCE [LARGE SCALE GENOMIC DNA]</scope>
    <source>
        <strain evidence="1 2">NIES-23</strain>
    </source>
</reference>
<protein>
    <submittedName>
        <fullName evidence="1">Uncharacterized protein</fullName>
    </submittedName>
</protein>
<dbReference type="Proteomes" id="UP000217507">
    <property type="component" value="Chromosome"/>
</dbReference>
<sequence>MLDIVFLLAMMCLLRIWAKNADARLMEKVGHLLMNNLGLL</sequence>
<accession>A0A1Z4KQ17</accession>
<name>A0A1Z4KQ17_ANAVA</name>